<gene>
    <name evidence="3" type="ORF">GIW47_26390</name>
</gene>
<comment type="caution">
    <text evidence="3">The sequence shown here is derived from an EMBL/GenBank/DDBJ whole genome shotgun (WGS) entry which is preliminary data.</text>
</comment>
<evidence type="ECO:0000259" key="2">
    <source>
        <dbReference type="Pfam" id="PF01337"/>
    </source>
</evidence>
<organism evidence="3 4">
    <name type="scientific">Pseudomonas lactis</name>
    <dbReference type="NCBI Taxonomy" id="1615674"/>
    <lineage>
        <taxon>Bacteria</taxon>
        <taxon>Pseudomonadati</taxon>
        <taxon>Pseudomonadota</taxon>
        <taxon>Gammaproteobacteria</taxon>
        <taxon>Pseudomonadales</taxon>
        <taxon>Pseudomonadaceae</taxon>
        <taxon>Pseudomonas</taxon>
    </lineage>
</organism>
<evidence type="ECO:0000313" key="4">
    <source>
        <dbReference type="Proteomes" id="UP000814074"/>
    </source>
</evidence>
<feature type="domain" description="Barstar (barnase inhibitor)" evidence="2">
    <location>
        <begin position="2"/>
        <end position="96"/>
    </location>
</feature>
<dbReference type="InterPro" id="IPR000468">
    <property type="entry name" value="Barstar"/>
</dbReference>
<dbReference type="Pfam" id="PF01337">
    <property type="entry name" value="Barstar"/>
    <property type="match status" value="1"/>
</dbReference>
<evidence type="ECO:0000313" key="3">
    <source>
        <dbReference type="EMBL" id="MCF5156132.1"/>
    </source>
</evidence>
<dbReference type="Proteomes" id="UP000814074">
    <property type="component" value="Unassembled WGS sequence"/>
</dbReference>
<reference evidence="3 4" key="1">
    <citation type="submission" date="2019-11" db="EMBL/GenBank/DDBJ databases">
        <title>Epiphytic Pseudomonas syringae from cherry orchards.</title>
        <authorList>
            <person name="Hulin M.T."/>
        </authorList>
    </citation>
    <scope>NUCLEOTIDE SEQUENCE [LARGE SCALE GENOMIC DNA]</scope>
    <source>
        <strain evidence="3 4">PA-6-3B</strain>
    </source>
</reference>
<dbReference type="SUPFAM" id="SSF52038">
    <property type="entry name" value="Barstar-related"/>
    <property type="match status" value="1"/>
</dbReference>
<dbReference type="EMBL" id="WKDU01000049">
    <property type="protein sequence ID" value="MCF5156132.1"/>
    <property type="molecule type" value="Genomic_DNA"/>
</dbReference>
<comment type="similarity">
    <text evidence="1">Belongs to the barstar family.</text>
</comment>
<keyword evidence="4" id="KW-1185">Reference proteome</keyword>
<name>A0ABS9FWY9_9PSED</name>
<sequence length="103" mass="11908">MARVDANLITDWQTFHSVFAEKFGFPSFYGRNDAWVDCLSYLDDPSAEMSSIHVQSGQPLSLVIDNAQNFKRRCPEQFEALMECAARCWSWKVSRFQCLVLTF</sequence>
<protein>
    <recommendedName>
        <fullName evidence="2">Barstar (barnase inhibitor) domain-containing protein</fullName>
    </recommendedName>
</protein>
<proteinExistence type="inferred from homology"/>
<accession>A0ABS9FWY9</accession>
<evidence type="ECO:0000256" key="1">
    <source>
        <dbReference type="ARBA" id="ARBA00006845"/>
    </source>
</evidence>
<dbReference type="InterPro" id="IPR035905">
    <property type="entry name" value="Barstar-like_sf"/>
</dbReference>
<dbReference type="Gene3D" id="3.30.370.10">
    <property type="entry name" value="Barstar-like"/>
    <property type="match status" value="1"/>
</dbReference>